<dbReference type="Proteomes" id="UP000198217">
    <property type="component" value="Chromosome I"/>
</dbReference>
<name>A0A1C5HJ36_9ACTN</name>
<protein>
    <submittedName>
        <fullName evidence="1">Uncharacterized conserved protein, DUF2267 family</fullName>
    </submittedName>
</protein>
<keyword evidence="2" id="KW-1185">Reference proteome</keyword>
<gene>
    <name evidence="1" type="ORF">GA0070609_1713</name>
</gene>
<evidence type="ECO:0000313" key="2">
    <source>
        <dbReference type="Proteomes" id="UP000198217"/>
    </source>
</evidence>
<dbReference type="RefSeq" id="WP_088993302.1">
    <property type="nucleotide sequence ID" value="NZ_JBFAQF010000016.1"/>
</dbReference>
<organism evidence="1 2">
    <name type="scientific">Micromonospora echinaurantiaca</name>
    <dbReference type="NCBI Taxonomy" id="47857"/>
    <lineage>
        <taxon>Bacteria</taxon>
        <taxon>Bacillati</taxon>
        <taxon>Actinomycetota</taxon>
        <taxon>Actinomycetes</taxon>
        <taxon>Micromonosporales</taxon>
        <taxon>Micromonosporaceae</taxon>
        <taxon>Micromonospora</taxon>
    </lineage>
</organism>
<dbReference type="InterPro" id="IPR038282">
    <property type="entry name" value="DUF2267_sf"/>
</dbReference>
<dbReference type="AlphaFoldDB" id="A0A1C5HJ36"/>
<dbReference type="EMBL" id="LT607750">
    <property type="protein sequence ID" value="SCG46020.1"/>
    <property type="molecule type" value="Genomic_DNA"/>
</dbReference>
<dbReference type="Gene3D" id="1.10.490.110">
    <property type="entry name" value="Uncharacterized conserved protein DUF2267"/>
    <property type="match status" value="1"/>
</dbReference>
<dbReference type="InterPro" id="IPR018727">
    <property type="entry name" value="DUF2267"/>
</dbReference>
<accession>A0A1C5HJ36</accession>
<evidence type="ECO:0000313" key="1">
    <source>
        <dbReference type="EMBL" id="SCG46020.1"/>
    </source>
</evidence>
<sequence>MAELKFFDKVAARANVPPETARSLTEATLRTLTERISGGEAADLADHVAAELRPLLIKGTEDPEAFGHDEFLRRVAERADVAPDVAEAGVRAVLQTLHRVVGHAEFEEALAQLPADLRALAQPVPRTP</sequence>
<dbReference type="Pfam" id="PF10025">
    <property type="entry name" value="DUF2267"/>
    <property type="match status" value="1"/>
</dbReference>
<reference evidence="1 2" key="1">
    <citation type="submission" date="2016-06" db="EMBL/GenBank/DDBJ databases">
        <authorList>
            <person name="Kjaerup R.B."/>
            <person name="Dalgaard T.S."/>
            <person name="Juul-Madsen H.R."/>
        </authorList>
    </citation>
    <scope>NUCLEOTIDE SEQUENCE [LARGE SCALE GENOMIC DNA]</scope>
    <source>
        <strain evidence="1 2">DSM 43904</strain>
    </source>
</reference>
<proteinExistence type="predicted"/>